<comment type="caution">
    <text evidence="3">The sequence shown here is derived from an EMBL/GenBank/DDBJ whole genome shotgun (WGS) entry which is preliminary data.</text>
</comment>
<keyword evidence="1" id="KW-0175">Coiled coil</keyword>
<sequence length="368" mass="43143">MCVENVYIDIYPDGRQVEFRQTSICQYGHPNRPCHTLTTLSNPPRYIKYGEITTQQMLTQAFYPRHTHTPPRSSGGSQPRRSGSHHRTPEGSPRRPRRDSGLAAVLNGKKLREHRKERIVIVDSPPTPRTPPQHYNQVFTAPSSPASPPNAFDIPIRRSRPIIVDERPLRRERAPSVGAVVGDRLRARSQSRPRYESPGPSILGERIRRREEEERLAEEREERRRKRVEKEEREVEREAERRRAERIALQNEEILRRPAVPMPPRRLEERPYLRPVVDQSAALQDAIGALALEDRAIERAAEQAAERRRKDERERMLRKRLEIEKAAAEEEALQRRLKERQMPRRRFSVGPGHRRTRVVYDDGVYRWE</sequence>
<evidence type="ECO:0000313" key="3">
    <source>
        <dbReference type="EMBL" id="KAL3425028.1"/>
    </source>
</evidence>
<gene>
    <name evidence="3" type="ORF">PVAG01_04309</name>
</gene>
<name>A0ABR4PNT6_9HELO</name>
<feature type="region of interest" description="Disordered" evidence="2">
    <location>
        <begin position="65"/>
        <end position="118"/>
    </location>
</feature>
<feature type="coiled-coil region" evidence="1">
    <location>
        <begin position="309"/>
        <end position="338"/>
    </location>
</feature>
<accession>A0ABR4PNT6</accession>
<evidence type="ECO:0000256" key="1">
    <source>
        <dbReference type="SAM" id="Coils"/>
    </source>
</evidence>
<evidence type="ECO:0000256" key="2">
    <source>
        <dbReference type="SAM" id="MobiDB-lite"/>
    </source>
</evidence>
<dbReference type="EMBL" id="JBFCZG010000003">
    <property type="protein sequence ID" value="KAL3425028.1"/>
    <property type="molecule type" value="Genomic_DNA"/>
</dbReference>
<dbReference type="Proteomes" id="UP001629113">
    <property type="component" value="Unassembled WGS sequence"/>
</dbReference>
<feature type="compositionally biased region" description="Low complexity" evidence="2">
    <location>
        <begin position="70"/>
        <end position="81"/>
    </location>
</feature>
<evidence type="ECO:0000313" key="4">
    <source>
        <dbReference type="Proteomes" id="UP001629113"/>
    </source>
</evidence>
<feature type="region of interest" description="Disordered" evidence="2">
    <location>
        <begin position="211"/>
        <end position="240"/>
    </location>
</feature>
<organism evidence="3 4">
    <name type="scientific">Phlyctema vagabunda</name>
    <dbReference type="NCBI Taxonomy" id="108571"/>
    <lineage>
        <taxon>Eukaryota</taxon>
        <taxon>Fungi</taxon>
        <taxon>Dikarya</taxon>
        <taxon>Ascomycota</taxon>
        <taxon>Pezizomycotina</taxon>
        <taxon>Leotiomycetes</taxon>
        <taxon>Helotiales</taxon>
        <taxon>Dermateaceae</taxon>
        <taxon>Phlyctema</taxon>
    </lineage>
</organism>
<proteinExistence type="predicted"/>
<reference evidence="3 4" key="1">
    <citation type="submission" date="2024-06" db="EMBL/GenBank/DDBJ databases">
        <title>Complete genome of Phlyctema vagabunda strain 19-DSS-EL-015.</title>
        <authorList>
            <person name="Fiorenzani C."/>
        </authorList>
    </citation>
    <scope>NUCLEOTIDE SEQUENCE [LARGE SCALE GENOMIC DNA]</scope>
    <source>
        <strain evidence="3 4">19-DSS-EL-015</strain>
    </source>
</reference>
<protein>
    <submittedName>
        <fullName evidence="3">Uncharacterized protein</fullName>
    </submittedName>
</protein>
<keyword evidence="4" id="KW-1185">Reference proteome</keyword>